<dbReference type="SUPFAM" id="SSF54427">
    <property type="entry name" value="NTF2-like"/>
    <property type="match status" value="1"/>
</dbReference>
<protein>
    <submittedName>
        <fullName evidence="5">Mce-associated membrane protein</fullName>
    </submittedName>
</protein>
<evidence type="ECO:0000256" key="3">
    <source>
        <dbReference type="SAM" id="MobiDB-lite"/>
    </source>
</evidence>
<keyword evidence="4" id="KW-1133">Transmembrane helix</keyword>
<feature type="transmembrane region" description="Helical" evidence="4">
    <location>
        <begin position="68"/>
        <end position="89"/>
    </location>
</feature>
<keyword evidence="2 4" id="KW-0472">Membrane</keyword>
<feature type="region of interest" description="Disordered" evidence="3">
    <location>
        <begin position="1"/>
        <end position="62"/>
    </location>
</feature>
<comment type="subcellular location">
    <subcellularLocation>
        <location evidence="1">Membrane</location>
    </subcellularLocation>
</comment>
<dbReference type="InterPro" id="IPR032710">
    <property type="entry name" value="NTF2-like_dom_sf"/>
</dbReference>
<dbReference type="PANTHER" id="PTHR37042">
    <property type="entry name" value="OUTER MEMBRANE PROTEIN RV1973"/>
    <property type="match status" value="1"/>
</dbReference>
<dbReference type="AlphaFoldDB" id="A0A1G6YTN8"/>
<dbReference type="RefSeq" id="WP_091457336.1">
    <property type="nucleotide sequence ID" value="NZ_FMZZ01000023.1"/>
</dbReference>
<dbReference type="PANTHER" id="PTHR37042:SF4">
    <property type="entry name" value="OUTER MEMBRANE PROTEIN RV1973"/>
    <property type="match status" value="1"/>
</dbReference>
<dbReference type="STRING" id="1271860.SAMN05216174_1238"/>
<keyword evidence="4" id="KW-0812">Transmembrane</keyword>
<organism evidence="5 6">
    <name type="scientific">Actinokineospora iranica</name>
    <dbReference type="NCBI Taxonomy" id="1271860"/>
    <lineage>
        <taxon>Bacteria</taxon>
        <taxon>Bacillati</taxon>
        <taxon>Actinomycetota</taxon>
        <taxon>Actinomycetes</taxon>
        <taxon>Pseudonocardiales</taxon>
        <taxon>Pseudonocardiaceae</taxon>
        <taxon>Actinokineospora</taxon>
    </lineage>
</organism>
<dbReference type="EMBL" id="FMZZ01000023">
    <property type="protein sequence ID" value="SDD92916.1"/>
    <property type="molecule type" value="Genomic_DNA"/>
</dbReference>
<dbReference type="GO" id="GO:0016020">
    <property type="term" value="C:membrane"/>
    <property type="evidence" value="ECO:0007669"/>
    <property type="project" value="UniProtKB-SubCell"/>
</dbReference>
<sequence length="230" mass="24347">MRTGRPDTTARGGRRPVVAGRAARRAAQEASRAEQHPTAAPDATPEPDEQTPAGDAGTEQAPPRGRPVLALVLLALALLLAGAGVWMTIRADQVRDAASDNTALVDIAATAEVSTAVRDGLEKIFSYKFDDTVVTELAARDLLTGEASAQYVRLFQQVREQAPAQKLVLRSKVVISGVSVLDGDRATLLVFLDQSATRGDTGEPTSGGAQLSVTAEKDDGRWKISQLIPR</sequence>
<evidence type="ECO:0000256" key="2">
    <source>
        <dbReference type="ARBA" id="ARBA00023136"/>
    </source>
</evidence>
<evidence type="ECO:0000256" key="1">
    <source>
        <dbReference type="ARBA" id="ARBA00004370"/>
    </source>
</evidence>
<name>A0A1G6YTN8_9PSEU</name>
<gene>
    <name evidence="5" type="ORF">SAMN05216174_1238</name>
</gene>
<accession>A0A1G6YTN8</accession>
<evidence type="ECO:0000256" key="4">
    <source>
        <dbReference type="SAM" id="Phobius"/>
    </source>
</evidence>
<proteinExistence type="predicted"/>
<evidence type="ECO:0000313" key="6">
    <source>
        <dbReference type="Proteomes" id="UP000199501"/>
    </source>
</evidence>
<dbReference type="Proteomes" id="UP000199501">
    <property type="component" value="Unassembled WGS sequence"/>
</dbReference>
<evidence type="ECO:0000313" key="5">
    <source>
        <dbReference type="EMBL" id="SDD92916.1"/>
    </source>
</evidence>
<keyword evidence="6" id="KW-1185">Reference proteome</keyword>
<reference evidence="6" key="1">
    <citation type="submission" date="2016-10" db="EMBL/GenBank/DDBJ databases">
        <authorList>
            <person name="Varghese N."/>
            <person name="Submissions S."/>
        </authorList>
    </citation>
    <scope>NUCLEOTIDE SEQUENCE [LARGE SCALE GENOMIC DNA]</scope>
    <source>
        <strain evidence="6">IBRC-M 10403</strain>
    </source>
</reference>
<dbReference type="OrthoDB" id="5192320at2"/>